<evidence type="ECO:0000256" key="6">
    <source>
        <dbReference type="ARBA" id="ARBA00022737"/>
    </source>
</evidence>
<feature type="signal peptide" evidence="18">
    <location>
        <begin position="1"/>
        <end position="21"/>
    </location>
</feature>
<evidence type="ECO:0000256" key="5">
    <source>
        <dbReference type="ARBA" id="ARBA00022729"/>
    </source>
</evidence>
<dbReference type="InterPro" id="IPR013783">
    <property type="entry name" value="Ig-like_fold"/>
</dbReference>
<feature type="domain" description="Fibronectin type-III" evidence="20">
    <location>
        <begin position="952"/>
        <end position="1040"/>
    </location>
</feature>
<dbReference type="CDD" id="cd20956">
    <property type="entry name" value="IgI_4_Dscam"/>
    <property type="match status" value="1"/>
</dbReference>
<evidence type="ECO:0000256" key="17">
    <source>
        <dbReference type="SAM" id="Phobius"/>
    </source>
</evidence>
<evidence type="ECO:0000256" key="15">
    <source>
        <dbReference type="ARBA" id="ARBA00034103"/>
    </source>
</evidence>
<keyword evidence="4 17" id="KW-0812">Transmembrane</keyword>
<dbReference type="PROSITE" id="PS50835">
    <property type="entry name" value="IG_LIKE"/>
    <property type="match status" value="10"/>
</dbReference>
<evidence type="ECO:0000256" key="16">
    <source>
        <dbReference type="SAM" id="MobiDB-lite"/>
    </source>
</evidence>
<feature type="domain" description="Ig-like" evidence="19">
    <location>
        <begin position="156"/>
        <end position="232"/>
    </location>
</feature>
<dbReference type="FunFam" id="2.60.40.10:FF:000005">
    <property type="entry name" value="Neuronal cell adhesion molecule"/>
    <property type="match status" value="1"/>
</dbReference>
<evidence type="ECO:0000259" key="20">
    <source>
        <dbReference type="PROSITE" id="PS50853"/>
    </source>
</evidence>
<dbReference type="EnsemblMetazoa" id="XM_008181381.3">
    <property type="protein sequence ID" value="XP_008179603.1"/>
    <property type="gene ID" value="LOC100163371"/>
</dbReference>
<dbReference type="GO" id="GO:0005886">
    <property type="term" value="C:plasma membrane"/>
    <property type="evidence" value="ECO:0007669"/>
    <property type="project" value="UniProtKB-SubCell"/>
</dbReference>
<dbReference type="Pfam" id="PF25059">
    <property type="entry name" value="FN3_DSCAM-DSCAML_C"/>
    <property type="match status" value="1"/>
</dbReference>
<dbReference type="CDD" id="cd00063">
    <property type="entry name" value="FN3"/>
    <property type="match status" value="6"/>
</dbReference>
<dbReference type="SMART" id="SM00409">
    <property type="entry name" value="IG"/>
    <property type="match status" value="10"/>
</dbReference>
<dbReference type="Gene3D" id="2.60.40.10">
    <property type="entry name" value="Immunoglobulins"/>
    <property type="match status" value="16"/>
</dbReference>
<keyword evidence="11 17" id="KW-0472">Membrane</keyword>
<keyword evidence="7" id="KW-0130">Cell adhesion</keyword>
<dbReference type="FunFam" id="2.60.40.10:FF:000093">
    <property type="entry name" value="Down syndrome cell adhesion molecule, isoform B"/>
    <property type="match status" value="1"/>
</dbReference>
<feature type="domain" description="Ig-like" evidence="19">
    <location>
        <begin position="236"/>
        <end position="339"/>
    </location>
</feature>
<dbReference type="PROSITE" id="PS50853">
    <property type="entry name" value="FN3"/>
    <property type="match status" value="6"/>
</dbReference>
<evidence type="ECO:0008006" key="23">
    <source>
        <dbReference type="Google" id="ProtNLM"/>
    </source>
</evidence>
<dbReference type="PANTHER" id="PTHR44170">
    <property type="entry name" value="PROTEIN SIDEKICK"/>
    <property type="match status" value="1"/>
</dbReference>
<feature type="compositionally biased region" description="Polar residues" evidence="16">
    <location>
        <begin position="1845"/>
        <end position="1881"/>
    </location>
</feature>
<dbReference type="SUPFAM" id="SSF49265">
    <property type="entry name" value="Fibronectin type III"/>
    <property type="match status" value="4"/>
</dbReference>
<evidence type="ECO:0000259" key="19">
    <source>
        <dbReference type="PROSITE" id="PS50835"/>
    </source>
</evidence>
<dbReference type="InterPro" id="IPR003961">
    <property type="entry name" value="FN3_dom"/>
</dbReference>
<keyword evidence="14" id="KW-0393">Immunoglobulin domain</keyword>
<dbReference type="InterPro" id="IPR036179">
    <property type="entry name" value="Ig-like_dom_sf"/>
</dbReference>
<keyword evidence="12" id="KW-1015">Disulfide bond</keyword>
<dbReference type="FunFam" id="2.60.40.10:FF:000107">
    <property type="entry name" value="Myosin, light chain kinase a"/>
    <property type="match status" value="1"/>
</dbReference>
<keyword evidence="9 17" id="KW-1133">Transmembrane helix</keyword>
<feature type="domain" description="Ig-like" evidence="19">
    <location>
        <begin position="531"/>
        <end position="618"/>
    </location>
</feature>
<feature type="domain" description="Fibronectin type-III" evidence="20">
    <location>
        <begin position="1438"/>
        <end position="1532"/>
    </location>
</feature>
<dbReference type="FunFam" id="2.60.40.10:FF:000104">
    <property type="entry name" value="Down syndrome cell adhesion molecule b"/>
    <property type="match status" value="1"/>
</dbReference>
<dbReference type="InterPro" id="IPR003599">
    <property type="entry name" value="Ig_sub"/>
</dbReference>
<evidence type="ECO:0000256" key="8">
    <source>
        <dbReference type="ARBA" id="ARBA00022902"/>
    </source>
</evidence>
<dbReference type="SMART" id="SM00408">
    <property type="entry name" value="IGc2"/>
    <property type="match status" value="9"/>
</dbReference>
<evidence type="ECO:0000256" key="11">
    <source>
        <dbReference type="ARBA" id="ARBA00023136"/>
    </source>
</evidence>
<feature type="compositionally biased region" description="Polar residues" evidence="16">
    <location>
        <begin position="1794"/>
        <end position="1806"/>
    </location>
</feature>
<keyword evidence="22" id="KW-1185">Reference proteome</keyword>
<dbReference type="GeneID" id="100163371"/>
<keyword evidence="3" id="KW-1003">Cell membrane</keyword>
<sequence>MFRRLGVTFVFVVHIFLPVLPTYAPTSMSLSSSSSSDFTGPSFLLEPPGKFEFSNTTGAWIDCTAAGHPAPHIRWLTSDGTPVPDVSSLRQDMSNGTLALLPFPPAMYRQDVHSSVYRCLATNDVGSIVSRDVHVRAVVAQDYNLEVRVVNGGSAKGCTAVLECVTPTFMKDLVKVVSWLQEPGFYIYPSLQGDGKYHAMHTGELLVHNLESSDQFSSYTCQMMHTLTRKLTTSTPANIAVHEAAGNEMVEIVAHKSSVRVAQDEGAVLTCITTGCPHPHFRWYHVLDENEPTLLETGSGTRVLGQVLSIEAVRPEDAGTYRCSASNDAGQTSAETRLDVVVPLEVQVIPATSTVSLNGQTELRCMTSSSNDGQHSITWYKDGRVMAGRAQRDVLRLVSVSRADCGTYQCLVRRGDGETAQSAATVRLGDAPPIMEYTFIEQTLQPGPTVSLKCSASGNPTPSMAWSLDGFKLPDHPRYLIGQYVTLHGDIVSHLNISQVLVEDGGEYTCTANNRAGTTSHSARLNIYGDPYVRPMNKITAVAGENMKIKCPVAGYPINEIRWEKDGKELPEDLRQKTDLQLGVLSVLSVQKGVDSGSYTCIANNKHGHSAKMTTTVDVIVPPVIEPFNFPGDGLVEGTRTRVVCGVSHGDPPLSIAWLKDGAPVLLQVGGGGGGGEDPLAAVATATASATFGNGGGSSGDGAVVVTTLDPYSSLLSIPRLTRHHTGRYTCQAQNPAAQVRYTAALLVKVPPKWTIEPADVDIERNRQLIIDCQADGVPKPTVVWKKATGSKSGDYEELKEKIHTKVLSNHSLLLQNVKEDKQGYYLCQASNGIGNAIGKVIQVNVKSSPLFSSTSRTVSTKERDTATLQCNVTGDHPIEVKWFKNGKTDTMTSSKFRLTERQQTFGEKVIASLQISNVQVDDGGSYVCQASNMYGRDQQLVQLYVQEPPNRPNDLRVITVTSTTINVQWEHNGDQTSKYIVQHKKADGWWDPTEVDSNVHTALVSGLQPATKYLLRVIAAGDAGWSSPSEDLVAITNPERPSGPPARIEVRSLSSTQLLVTWSPPQKDQRNGIVLGYNIGFVEASMDTMAHNMTTVYGDGEDGGELILADLIKFKRYSVVVQAFNEVGNGPLSEPTTAQTMEDVPSSYPLDVHCSSLGSQTLQMSWKHPEMQHWNGVIQGYVVTYDSIDRDDDIEIGNRRTPSLTIVLTGLHKYTNYTLKVAAYTRIGTGENSKPITCCTDQDAPGPPEDIKIAVASTQSFTVAWSPPKYSNGVLLRYNLYTRVMKGEEELNHMKRTLPSHHLTYETKGVQPHLEYQYWVTASTKIGEGQSSKITTQKLSTNRIVPAKIVSFGGLVERPWRTFIKLPCTAVGQPAVKRQWLKSYRAIQSWDGNLQVTENGDMTITSLQRSNSDNYTCHVENIHGADAIVYQIIVQVPPEPPILYTARATSSTLVFHWRLSSNGDAPITGYTITYHLHPRGPYRQVSIPRHTTSYYLNDLACGQTYQAHIVANNKVGSSTPSVVVTAKTKGGRPGVPKKSLFLKPNSTYLRLNLEAWPDNDCPIDRFVIRHRPMLQPHWTTTADNLRNQRKFTITGLMPATEYQLQVEGHNAAGSTLADYYFFTLTENGEEPPPELVEKSQISRPFYYMDMKMAIPVLGTFVAVLAVVFTAFVCLKRKRDSVPAQNATDTRDRRNAENQKYYATIHKVGLTNSEKIPETSADISPYATFPVDETQRGSMPMLHNLTLRQQSIHENYGPPSHPPKMFKNRHDRSAQDLYEKHSAHNMDDSDSDVEQNMTSSRIESSNHLNKTKLTSFIYSRAQSSTSSDLSPPPTEQKSLPRRTQTRWFPTNRSKRSSSMANTSLFPTNSARRAETDSSNSDTLKKLNLGKSTLWSRPVSNNNPQKHSDYSIAV</sequence>
<feature type="domain" description="Fibronectin type-III" evidence="20">
    <location>
        <begin position="1533"/>
        <end position="1629"/>
    </location>
</feature>
<dbReference type="InterPro" id="IPR007110">
    <property type="entry name" value="Ig-like_dom"/>
</dbReference>
<dbReference type="OrthoDB" id="152385at2759"/>
<evidence type="ECO:0000256" key="3">
    <source>
        <dbReference type="ARBA" id="ARBA00022475"/>
    </source>
</evidence>
<dbReference type="InterPro" id="IPR013106">
    <property type="entry name" value="Ig_V-set"/>
</dbReference>
<dbReference type="Pfam" id="PF13927">
    <property type="entry name" value="Ig_3"/>
    <property type="match status" value="3"/>
</dbReference>
<proteinExistence type="predicted"/>
<feature type="region of interest" description="Disordered" evidence="16">
    <location>
        <begin position="1782"/>
        <end position="1806"/>
    </location>
</feature>
<keyword evidence="10" id="KW-0770">Synapse</keyword>
<dbReference type="InterPro" id="IPR036116">
    <property type="entry name" value="FN3_sf"/>
</dbReference>
<feature type="domain" description="Ig-like" evidence="19">
    <location>
        <begin position="41"/>
        <end position="134"/>
    </location>
</feature>
<dbReference type="Pfam" id="PF07679">
    <property type="entry name" value="I-set"/>
    <property type="match status" value="4"/>
</dbReference>
<keyword evidence="8" id="KW-0524">Neurogenesis</keyword>
<feature type="domain" description="Ig-like" evidence="19">
    <location>
        <begin position="752"/>
        <end position="847"/>
    </location>
</feature>
<feature type="domain" description="Fibronectin type-III" evidence="20">
    <location>
        <begin position="1149"/>
        <end position="1244"/>
    </location>
</feature>
<keyword evidence="13" id="KW-0325">Glycoprotein</keyword>
<evidence type="ECO:0000256" key="9">
    <source>
        <dbReference type="ARBA" id="ARBA00022989"/>
    </source>
</evidence>
<dbReference type="SMART" id="SM00406">
    <property type="entry name" value="IGv"/>
    <property type="match status" value="3"/>
</dbReference>
<evidence type="ECO:0000256" key="1">
    <source>
        <dbReference type="ARBA" id="ARBA00004167"/>
    </source>
</evidence>
<evidence type="ECO:0000256" key="12">
    <source>
        <dbReference type="ARBA" id="ARBA00023157"/>
    </source>
</evidence>
<feature type="region of interest" description="Disordered" evidence="16">
    <location>
        <begin position="1822"/>
        <end position="1913"/>
    </location>
</feature>
<dbReference type="InterPro" id="IPR056754">
    <property type="entry name" value="DSCAM/DSCAML_C"/>
</dbReference>
<dbReference type="RefSeq" id="XP_008179603.1">
    <property type="nucleotide sequence ID" value="XM_008181381.2"/>
</dbReference>
<evidence type="ECO:0000256" key="4">
    <source>
        <dbReference type="ARBA" id="ARBA00022692"/>
    </source>
</evidence>
<dbReference type="Proteomes" id="UP000007819">
    <property type="component" value="Chromosome A2"/>
</dbReference>
<dbReference type="GO" id="GO:0045202">
    <property type="term" value="C:synapse"/>
    <property type="evidence" value="ECO:0007669"/>
    <property type="project" value="UniProtKB-SubCell"/>
</dbReference>
<evidence type="ECO:0000256" key="7">
    <source>
        <dbReference type="ARBA" id="ARBA00022889"/>
    </source>
</evidence>
<evidence type="ECO:0000256" key="14">
    <source>
        <dbReference type="ARBA" id="ARBA00023319"/>
    </source>
</evidence>
<feature type="domain" description="Ig-like" evidence="19">
    <location>
        <begin position="432"/>
        <end position="526"/>
    </location>
</feature>
<comment type="subcellular location">
    <subcellularLocation>
        <location evidence="2">Cell membrane</location>
    </subcellularLocation>
    <subcellularLocation>
        <location evidence="1">Membrane</location>
        <topology evidence="1">Single-pass membrane protein</topology>
    </subcellularLocation>
    <subcellularLocation>
        <location evidence="15">Synapse</location>
    </subcellularLocation>
</comment>
<dbReference type="GO" id="GO:0048812">
    <property type="term" value="P:neuron projection morphogenesis"/>
    <property type="evidence" value="ECO:0007669"/>
    <property type="project" value="UniProtKB-ARBA"/>
</dbReference>
<evidence type="ECO:0000256" key="18">
    <source>
        <dbReference type="SAM" id="SignalP"/>
    </source>
</evidence>
<feature type="domain" description="Ig-like" evidence="19">
    <location>
        <begin position="622"/>
        <end position="743"/>
    </location>
</feature>
<feature type="domain" description="Fibronectin type-III" evidence="20">
    <location>
        <begin position="1248"/>
        <end position="1345"/>
    </location>
</feature>
<dbReference type="InterPro" id="IPR013098">
    <property type="entry name" value="Ig_I-set"/>
</dbReference>
<keyword evidence="5 18" id="KW-0732">Signal</keyword>
<evidence type="ECO:0000313" key="21">
    <source>
        <dbReference type="EnsemblMetazoa" id="XP_008179603.1"/>
    </source>
</evidence>
<dbReference type="Pfam" id="PF00041">
    <property type="entry name" value="fn3"/>
    <property type="match status" value="5"/>
</dbReference>
<keyword evidence="6" id="KW-0677">Repeat</keyword>
<feature type="domain" description="Ig-like" evidence="19">
    <location>
        <begin position="343"/>
        <end position="427"/>
    </location>
</feature>
<dbReference type="CTD" id="38788"/>
<evidence type="ECO:0000256" key="2">
    <source>
        <dbReference type="ARBA" id="ARBA00004236"/>
    </source>
</evidence>
<protein>
    <recommendedName>
        <fullName evidence="23">Down syndrome cell adhesion molecule-like protein Dscam2</fullName>
    </recommendedName>
</protein>
<accession>A0A8R1WYY4</accession>
<feature type="chain" id="PRO_5035934939" description="Down syndrome cell adhesion molecule-like protein Dscam2" evidence="18">
    <location>
        <begin position="22"/>
        <end position="1913"/>
    </location>
</feature>
<dbReference type="GO" id="GO:0098609">
    <property type="term" value="P:cell-cell adhesion"/>
    <property type="evidence" value="ECO:0007669"/>
    <property type="project" value="UniProtKB-ARBA"/>
</dbReference>
<feature type="domain" description="Fibronectin type-III" evidence="20">
    <location>
        <begin position="1045"/>
        <end position="1144"/>
    </location>
</feature>
<dbReference type="PANTHER" id="PTHR44170:SF56">
    <property type="entry name" value="FIBRONECTIN TYPE-III DOMAIN-CONTAINING PROTEIN"/>
    <property type="match status" value="1"/>
</dbReference>
<dbReference type="SUPFAM" id="SSF48726">
    <property type="entry name" value="Immunoglobulin"/>
    <property type="match status" value="9"/>
</dbReference>
<feature type="transmembrane region" description="Helical" evidence="17">
    <location>
        <begin position="1653"/>
        <end position="1675"/>
    </location>
</feature>
<dbReference type="FunFam" id="2.60.40.10:FF:000017">
    <property type="entry name" value="Down syndrome cell adhesion molecule b"/>
    <property type="match status" value="1"/>
</dbReference>
<evidence type="ECO:0000256" key="10">
    <source>
        <dbReference type="ARBA" id="ARBA00023018"/>
    </source>
</evidence>
<feature type="domain" description="Ig-like" evidence="19">
    <location>
        <begin position="1347"/>
        <end position="1436"/>
    </location>
</feature>
<feature type="domain" description="Ig-like" evidence="19">
    <location>
        <begin position="850"/>
        <end position="947"/>
    </location>
</feature>
<dbReference type="FunFam" id="2.60.40.10:FF:000028">
    <property type="entry name" value="Neuronal cell adhesion molecule"/>
    <property type="match status" value="1"/>
</dbReference>
<dbReference type="InterPro" id="IPR003598">
    <property type="entry name" value="Ig_sub2"/>
</dbReference>
<name>A0A8R1WYY4_ACYPI</name>
<dbReference type="SMART" id="SM00060">
    <property type="entry name" value="FN3"/>
    <property type="match status" value="6"/>
</dbReference>
<feature type="compositionally biased region" description="Polar residues" evidence="16">
    <location>
        <begin position="1889"/>
        <end position="1904"/>
    </location>
</feature>
<dbReference type="CDD" id="cd00096">
    <property type="entry name" value="Ig"/>
    <property type="match status" value="1"/>
</dbReference>
<organism evidence="21 22">
    <name type="scientific">Acyrthosiphon pisum</name>
    <name type="common">Pea aphid</name>
    <dbReference type="NCBI Taxonomy" id="7029"/>
    <lineage>
        <taxon>Eukaryota</taxon>
        <taxon>Metazoa</taxon>
        <taxon>Ecdysozoa</taxon>
        <taxon>Arthropoda</taxon>
        <taxon>Hexapoda</taxon>
        <taxon>Insecta</taxon>
        <taxon>Pterygota</taxon>
        <taxon>Neoptera</taxon>
        <taxon>Paraneoptera</taxon>
        <taxon>Hemiptera</taxon>
        <taxon>Sternorrhyncha</taxon>
        <taxon>Aphidomorpha</taxon>
        <taxon>Aphidoidea</taxon>
        <taxon>Aphididae</taxon>
        <taxon>Macrosiphini</taxon>
        <taxon>Acyrthosiphon</taxon>
    </lineage>
</organism>
<evidence type="ECO:0000256" key="13">
    <source>
        <dbReference type="ARBA" id="ARBA00023180"/>
    </source>
</evidence>
<reference evidence="21" key="2">
    <citation type="submission" date="2022-06" db="UniProtKB">
        <authorList>
            <consortium name="EnsemblMetazoa"/>
        </authorList>
    </citation>
    <scope>IDENTIFICATION</scope>
</reference>
<reference evidence="22" key="1">
    <citation type="submission" date="2010-06" db="EMBL/GenBank/DDBJ databases">
        <authorList>
            <person name="Jiang H."/>
            <person name="Abraham K."/>
            <person name="Ali S."/>
            <person name="Alsbrooks S.L."/>
            <person name="Anim B.N."/>
            <person name="Anosike U.S."/>
            <person name="Attaway T."/>
            <person name="Bandaranaike D.P."/>
            <person name="Battles P.K."/>
            <person name="Bell S.N."/>
            <person name="Bell A.V."/>
            <person name="Beltran B."/>
            <person name="Bickham C."/>
            <person name="Bustamante Y."/>
            <person name="Caleb T."/>
            <person name="Canada A."/>
            <person name="Cardenas V."/>
            <person name="Carter K."/>
            <person name="Chacko J."/>
            <person name="Chandrabose M.N."/>
            <person name="Chavez D."/>
            <person name="Chavez A."/>
            <person name="Chen L."/>
            <person name="Chu H.-S."/>
            <person name="Claassen K.J."/>
            <person name="Cockrell R."/>
            <person name="Collins M."/>
            <person name="Cooper J.A."/>
            <person name="Cree A."/>
            <person name="Curry S.M."/>
            <person name="Da Y."/>
            <person name="Dao M.D."/>
            <person name="Das B."/>
            <person name="Davila M.-L."/>
            <person name="Davy-Carroll L."/>
            <person name="Denson S."/>
            <person name="Dinh H."/>
            <person name="Ebong V.E."/>
            <person name="Edwards J.R."/>
            <person name="Egan A."/>
            <person name="El-Daye J."/>
            <person name="Escobedo L."/>
            <person name="Fernandez S."/>
            <person name="Fernando P.R."/>
            <person name="Flagg N."/>
            <person name="Forbes L.D."/>
            <person name="Fowler R.G."/>
            <person name="Fu Q."/>
            <person name="Gabisi R.A."/>
            <person name="Ganer J."/>
            <person name="Garbino Pronczuk A."/>
            <person name="Garcia R.M."/>
            <person name="Garner T."/>
            <person name="Garrett T.E."/>
            <person name="Gonzalez D.A."/>
            <person name="Hamid H."/>
            <person name="Hawkins E.S."/>
            <person name="Hirani K."/>
            <person name="Hogues M.E."/>
            <person name="Hollins B."/>
            <person name="Hsiao C.-H."/>
            <person name="Jabil R."/>
            <person name="James M.L."/>
            <person name="Jhangiani S.N."/>
            <person name="Johnson B."/>
            <person name="Johnson Q."/>
            <person name="Joshi V."/>
            <person name="Kalu J.B."/>
            <person name="Kam C."/>
            <person name="Kashfia A."/>
            <person name="Keebler J."/>
            <person name="Kisamo H."/>
            <person name="Kovar C.L."/>
            <person name="Lago L.A."/>
            <person name="Lai C.-Y."/>
            <person name="Laidlaw J."/>
            <person name="Lara F."/>
            <person name="Le T.-K."/>
            <person name="Lee S.L."/>
            <person name="Legall F.H."/>
            <person name="Lemon S.J."/>
            <person name="Lewis L.R."/>
            <person name="Li B."/>
            <person name="Liu Y."/>
            <person name="Liu Y.-S."/>
            <person name="Lopez J."/>
            <person name="Lozado R.J."/>
            <person name="Lu J."/>
            <person name="Madu R.C."/>
            <person name="Maheshwari M."/>
            <person name="Maheshwari R."/>
            <person name="Malloy K."/>
            <person name="Martinez E."/>
            <person name="Mathew T."/>
            <person name="Mercado I.C."/>
            <person name="Mercado C."/>
            <person name="Meyer B."/>
            <person name="Montgomery K."/>
            <person name="Morgan M.B."/>
            <person name="Munidasa M."/>
            <person name="Nazareth L.V."/>
            <person name="Nelson J."/>
            <person name="Ng B.M."/>
            <person name="Nguyen N.B."/>
            <person name="Nguyen P.Q."/>
            <person name="Nguyen T."/>
            <person name="Obregon M."/>
            <person name="Okwuonu G.O."/>
            <person name="Onwere C.G."/>
            <person name="Orozco G."/>
            <person name="Parra A."/>
            <person name="Patel S."/>
            <person name="Patil S."/>
            <person name="Perez A."/>
            <person name="Perez Y."/>
            <person name="Pham C."/>
            <person name="Primus E.L."/>
            <person name="Pu L.-L."/>
            <person name="Puazo M."/>
            <person name="Qin X."/>
            <person name="Quiroz J.B."/>
            <person name="Reese J."/>
            <person name="Richards S."/>
            <person name="Rives C.M."/>
            <person name="Robberts R."/>
            <person name="Ruiz S.J."/>
            <person name="Ruiz M.J."/>
            <person name="Santibanez J."/>
            <person name="Schneider B.W."/>
            <person name="Sisson I."/>
            <person name="Smith M."/>
            <person name="Sodergren E."/>
            <person name="Song X.-Z."/>
            <person name="Song B.B."/>
            <person name="Summersgill H."/>
            <person name="Thelus R."/>
            <person name="Thornton R.D."/>
            <person name="Trejos Z.Y."/>
            <person name="Usmani K."/>
            <person name="Vattathil S."/>
            <person name="Villasana D."/>
            <person name="Walker D.L."/>
            <person name="Wang S."/>
            <person name="Wang K."/>
            <person name="White C.S."/>
            <person name="Williams A.C."/>
            <person name="Williamson J."/>
            <person name="Wilson K."/>
            <person name="Woghiren I.O."/>
            <person name="Woodworth J.R."/>
            <person name="Worley K.C."/>
            <person name="Wright R.A."/>
            <person name="Wu W."/>
            <person name="Young L."/>
            <person name="Zhang L."/>
            <person name="Zhang J."/>
            <person name="Zhu Y."/>
            <person name="Muzny D.M."/>
            <person name="Weinstock G."/>
            <person name="Gibbs R.A."/>
        </authorList>
    </citation>
    <scope>NUCLEOTIDE SEQUENCE [LARGE SCALE GENOMIC DNA]</scope>
    <source>
        <strain evidence="22">LSR1</strain>
    </source>
</reference>
<evidence type="ECO:0000313" key="22">
    <source>
        <dbReference type="Proteomes" id="UP000007819"/>
    </source>
</evidence>